<name>X1FAU6_9ZZZZ</name>
<feature type="transmembrane region" description="Helical" evidence="2">
    <location>
        <begin position="7"/>
        <end position="24"/>
    </location>
</feature>
<protein>
    <recommendedName>
        <fullName evidence="3">TonB C-terminal domain-containing protein</fullName>
    </recommendedName>
</protein>
<evidence type="ECO:0000256" key="2">
    <source>
        <dbReference type="SAM" id="Phobius"/>
    </source>
</evidence>
<dbReference type="SUPFAM" id="SSF74653">
    <property type="entry name" value="TolA/TonB C-terminal domain"/>
    <property type="match status" value="1"/>
</dbReference>
<reference evidence="4" key="1">
    <citation type="journal article" date="2014" name="Front. Microbiol.">
        <title>High frequency of phylogenetically diverse reductive dehalogenase-homologous genes in deep subseafloor sedimentary metagenomes.</title>
        <authorList>
            <person name="Kawai M."/>
            <person name="Futagami T."/>
            <person name="Toyoda A."/>
            <person name="Takaki Y."/>
            <person name="Nishi S."/>
            <person name="Hori S."/>
            <person name="Arai W."/>
            <person name="Tsubouchi T."/>
            <person name="Morono Y."/>
            <person name="Uchiyama I."/>
            <person name="Ito T."/>
            <person name="Fujiyama A."/>
            <person name="Inagaki F."/>
            <person name="Takami H."/>
        </authorList>
    </citation>
    <scope>NUCLEOTIDE SEQUENCE</scope>
    <source>
        <strain evidence="4">Expedition CK06-06</strain>
    </source>
</reference>
<accession>X1FAU6</accession>
<feature type="domain" description="TonB C-terminal" evidence="3">
    <location>
        <begin position="162"/>
        <end position="223"/>
    </location>
</feature>
<dbReference type="InterPro" id="IPR037682">
    <property type="entry name" value="TonB_C"/>
</dbReference>
<keyword evidence="2" id="KW-0472">Membrane</keyword>
<feature type="region of interest" description="Disordered" evidence="1">
    <location>
        <begin position="111"/>
        <end position="130"/>
    </location>
</feature>
<proteinExistence type="predicted"/>
<gene>
    <name evidence="4" type="ORF">S03H2_09782</name>
</gene>
<dbReference type="Gene3D" id="3.30.1150.10">
    <property type="match status" value="1"/>
</dbReference>
<keyword evidence="2" id="KW-0812">Transmembrane</keyword>
<evidence type="ECO:0000313" key="4">
    <source>
        <dbReference type="EMBL" id="GAH26494.1"/>
    </source>
</evidence>
<keyword evidence="2" id="KW-1133">Transmembrane helix</keyword>
<comment type="caution">
    <text evidence="4">The sequence shown here is derived from an EMBL/GenBank/DDBJ whole genome shotgun (WGS) entry which is preliminary data.</text>
</comment>
<organism evidence="4">
    <name type="scientific">marine sediment metagenome</name>
    <dbReference type="NCBI Taxonomy" id="412755"/>
    <lineage>
        <taxon>unclassified sequences</taxon>
        <taxon>metagenomes</taxon>
        <taxon>ecological metagenomes</taxon>
    </lineage>
</organism>
<dbReference type="AlphaFoldDB" id="X1FAU6"/>
<feature type="region of interest" description="Disordered" evidence="1">
    <location>
        <begin position="56"/>
        <end position="86"/>
    </location>
</feature>
<evidence type="ECO:0000256" key="1">
    <source>
        <dbReference type="SAM" id="MobiDB-lite"/>
    </source>
</evidence>
<evidence type="ECO:0000259" key="3">
    <source>
        <dbReference type="Pfam" id="PF03544"/>
    </source>
</evidence>
<sequence>MGIRRGILYSVLLHLFLALIFSIITCDLNVTLPEPIELGISMIAEEGMYEEPGMGAAVGTPEEKEGSIPVDMPKTTAPPIKGEETSVTEDDKLNEGMLDTLLSEIGETGKQLEPKVSSTGEESLGTGGKKGMPFSITGALATRKILRKVIPSYPTGYEERTKVEVKLTVEPGGEVKMLLLLKTGGAIFDRITLEALREWKWERLPPNAEQVEQGGIITFYYELK</sequence>
<dbReference type="EMBL" id="BARU01005085">
    <property type="protein sequence ID" value="GAH26494.1"/>
    <property type="molecule type" value="Genomic_DNA"/>
</dbReference>
<dbReference type="GO" id="GO:0055085">
    <property type="term" value="P:transmembrane transport"/>
    <property type="evidence" value="ECO:0007669"/>
    <property type="project" value="InterPro"/>
</dbReference>
<dbReference type="Pfam" id="PF03544">
    <property type="entry name" value="TonB_C"/>
    <property type="match status" value="1"/>
</dbReference>